<evidence type="ECO:0000256" key="1">
    <source>
        <dbReference type="ARBA" id="ARBA00004141"/>
    </source>
</evidence>
<evidence type="ECO:0000313" key="9">
    <source>
        <dbReference type="EMBL" id="NJC69496.1"/>
    </source>
</evidence>
<evidence type="ECO:0000256" key="5">
    <source>
        <dbReference type="ARBA" id="ARBA00023136"/>
    </source>
</evidence>
<keyword evidence="10" id="KW-1185">Reference proteome</keyword>
<feature type="domain" description="GtrA/DPMS transmembrane" evidence="8">
    <location>
        <begin position="59"/>
        <end position="184"/>
    </location>
</feature>
<name>A0ABX0XU10_9ACTN</name>
<dbReference type="PANTHER" id="PTHR38459:SF1">
    <property type="entry name" value="PROPHAGE BACTOPRENOL-LINKED GLUCOSE TRANSLOCASE HOMOLOG"/>
    <property type="match status" value="1"/>
</dbReference>
<dbReference type="PANTHER" id="PTHR38459">
    <property type="entry name" value="PROPHAGE BACTOPRENOL-LINKED GLUCOSE TRANSLOCASE HOMOLOG"/>
    <property type="match status" value="1"/>
</dbReference>
<evidence type="ECO:0000256" key="3">
    <source>
        <dbReference type="ARBA" id="ARBA00022692"/>
    </source>
</evidence>
<comment type="similarity">
    <text evidence="2">Belongs to the GtrA family.</text>
</comment>
<feature type="transmembrane region" description="Helical" evidence="7">
    <location>
        <begin position="91"/>
        <end position="109"/>
    </location>
</feature>
<organism evidence="9 10">
    <name type="scientific">Planosporangium thailandense</name>
    <dbReference type="NCBI Taxonomy" id="765197"/>
    <lineage>
        <taxon>Bacteria</taxon>
        <taxon>Bacillati</taxon>
        <taxon>Actinomycetota</taxon>
        <taxon>Actinomycetes</taxon>
        <taxon>Micromonosporales</taxon>
        <taxon>Micromonosporaceae</taxon>
        <taxon>Planosporangium</taxon>
    </lineage>
</organism>
<proteinExistence type="inferred from homology"/>
<keyword evidence="4 7" id="KW-1133">Transmembrane helix</keyword>
<feature type="compositionally biased region" description="Low complexity" evidence="6">
    <location>
        <begin position="27"/>
        <end position="38"/>
    </location>
</feature>
<feature type="transmembrane region" description="Helical" evidence="7">
    <location>
        <begin position="157"/>
        <end position="177"/>
    </location>
</feature>
<protein>
    <submittedName>
        <fullName evidence="9">GtrA family protein</fullName>
    </submittedName>
</protein>
<reference evidence="9 10" key="1">
    <citation type="submission" date="2020-03" db="EMBL/GenBank/DDBJ databases">
        <title>WGS of the type strain of Planosporangium spp.</title>
        <authorList>
            <person name="Thawai C."/>
        </authorList>
    </citation>
    <scope>NUCLEOTIDE SEQUENCE [LARGE SCALE GENOMIC DNA]</scope>
    <source>
        <strain evidence="9 10">TBRC 5610</strain>
    </source>
</reference>
<feature type="transmembrane region" description="Helical" evidence="7">
    <location>
        <begin position="60"/>
        <end position="79"/>
    </location>
</feature>
<feature type="region of interest" description="Disordered" evidence="6">
    <location>
        <begin position="1"/>
        <end position="38"/>
    </location>
</feature>
<dbReference type="InterPro" id="IPR007267">
    <property type="entry name" value="GtrA_DPMS_TM"/>
</dbReference>
<comment type="caution">
    <text evidence="9">The sequence shown here is derived from an EMBL/GenBank/DDBJ whole genome shotgun (WGS) entry which is preliminary data.</text>
</comment>
<evidence type="ECO:0000256" key="7">
    <source>
        <dbReference type="SAM" id="Phobius"/>
    </source>
</evidence>
<evidence type="ECO:0000313" key="10">
    <source>
        <dbReference type="Proteomes" id="UP000722989"/>
    </source>
</evidence>
<dbReference type="InterPro" id="IPR051401">
    <property type="entry name" value="GtrA_CellWall_Glycosyl"/>
</dbReference>
<dbReference type="Proteomes" id="UP000722989">
    <property type="component" value="Unassembled WGS sequence"/>
</dbReference>
<evidence type="ECO:0000256" key="2">
    <source>
        <dbReference type="ARBA" id="ARBA00009399"/>
    </source>
</evidence>
<evidence type="ECO:0000256" key="4">
    <source>
        <dbReference type="ARBA" id="ARBA00022989"/>
    </source>
</evidence>
<gene>
    <name evidence="9" type="ORF">HC031_07145</name>
</gene>
<evidence type="ECO:0000256" key="6">
    <source>
        <dbReference type="SAM" id="MobiDB-lite"/>
    </source>
</evidence>
<keyword evidence="5 7" id="KW-0472">Membrane</keyword>
<keyword evidence="3 7" id="KW-0812">Transmembrane</keyword>
<dbReference type="Pfam" id="PF04138">
    <property type="entry name" value="GtrA_DPMS_TM"/>
    <property type="match status" value="1"/>
</dbReference>
<dbReference type="EMBL" id="JAATVY010000003">
    <property type="protein sequence ID" value="NJC69496.1"/>
    <property type="molecule type" value="Genomic_DNA"/>
</dbReference>
<accession>A0ABX0XU10</accession>
<evidence type="ECO:0000259" key="8">
    <source>
        <dbReference type="Pfam" id="PF04138"/>
    </source>
</evidence>
<sequence>MTPTLAATEVSYPRPVRASSRVEPDQPASAGSAHPAAAAPGGIRGLVARFEGLVRELGKFGVVGAVTFVMDTVILKLALSAGMNPLLAKTLSTTIAATAAFIGNRFWTWRDRPRSGLHREYALYFIFNVVGLGIGLACLGASHYLLGRVWPVFASQVADLISANVVGMALGTLFRFWSYRRFVFRTHSAVSRRG</sequence>
<comment type="subcellular location">
    <subcellularLocation>
        <location evidence="1">Membrane</location>
        <topology evidence="1">Multi-pass membrane protein</topology>
    </subcellularLocation>
</comment>
<feature type="transmembrane region" description="Helical" evidence="7">
    <location>
        <begin position="121"/>
        <end position="145"/>
    </location>
</feature>